<dbReference type="Pfam" id="PF08895">
    <property type="entry name" value="DUF1840"/>
    <property type="match status" value="1"/>
</dbReference>
<evidence type="ECO:0000313" key="1">
    <source>
        <dbReference type="EMBL" id="SEF42836.1"/>
    </source>
</evidence>
<dbReference type="EMBL" id="FNVG01000001">
    <property type="protein sequence ID" value="SEF42836.1"/>
    <property type="molecule type" value="Genomic_DNA"/>
</dbReference>
<gene>
    <name evidence="1" type="ORF">SAMN04488244_101157</name>
</gene>
<dbReference type="RefSeq" id="WP_103878408.1">
    <property type="nucleotide sequence ID" value="NZ_FNVG01000001.1"/>
</dbReference>
<dbReference type="InterPro" id="IPR014991">
    <property type="entry name" value="DUF1840"/>
</dbReference>
<reference evidence="2" key="1">
    <citation type="submission" date="2016-10" db="EMBL/GenBank/DDBJ databases">
        <authorList>
            <person name="Varghese N."/>
            <person name="Submissions S."/>
        </authorList>
    </citation>
    <scope>NUCLEOTIDE SEQUENCE [LARGE SCALE GENOMIC DNA]</scope>
    <source>
        <strain evidence="2">CGMCC 1.7062</strain>
    </source>
</reference>
<name>A0A1H5RWU4_9VIBR</name>
<accession>A0A1H5RWU4</accession>
<dbReference type="AlphaFoldDB" id="A0A1H5RWU4"/>
<evidence type="ECO:0008006" key="3">
    <source>
        <dbReference type="Google" id="ProtNLM"/>
    </source>
</evidence>
<keyword evidence="2" id="KW-1185">Reference proteome</keyword>
<protein>
    <recommendedName>
        <fullName evidence="3">DUF1840 domain-containing protein</fullName>
    </recommendedName>
</protein>
<organism evidence="1 2">
    <name type="scientific">Vibrio hangzhouensis</name>
    <dbReference type="NCBI Taxonomy" id="462991"/>
    <lineage>
        <taxon>Bacteria</taxon>
        <taxon>Pseudomonadati</taxon>
        <taxon>Pseudomonadota</taxon>
        <taxon>Gammaproteobacteria</taxon>
        <taxon>Vibrionales</taxon>
        <taxon>Vibrionaceae</taxon>
        <taxon>Vibrio</taxon>
    </lineage>
</organism>
<evidence type="ECO:0000313" key="2">
    <source>
        <dbReference type="Proteomes" id="UP000236721"/>
    </source>
</evidence>
<proteinExistence type="predicted"/>
<dbReference type="Proteomes" id="UP000236721">
    <property type="component" value="Unassembled WGS sequence"/>
</dbReference>
<sequence>MLITFRCKSYANVTMFGDIGLQMIKMMGHSGTLPGAILASDLPEALSKLTLSLAAESTAAQKNTSATGDVEDDEEEALSEQAVSLNLRAIPLIELLKSAIDAQCDVMWDTP</sequence>
<dbReference type="OrthoDB" id="5625523at2"/>